<dbReference type="AlphaFoldDB" id="A0A7Y0LBX5"/>
<dbReference type="InterPro" id="IPR013149">
    <property type="entry name" value="ADH-like_C"/>
</dbReference>
<keyword evidence="1" id="KW-0521">NADP</keyword>
<evidence type="ECO:0000313" key="5">
    <source>
        <dbReference type="Proteomes" id="UP000568664"/>
    </source>
</evidence>
<dbReference type="InterPro" id="IPR020843">
    <property type="entry name" value="ER"/>
</dbReference>
<sequence>MRFLDVQRERLCIANTTFPALLSKQCLIKVKAIGVNRADILQRQGKYPAPKGESPILGLEVSGILTEVPNNNLGYKVGDRVCGLVAGGGYAEYVAINIEHIIKIPEHYSFEQGAGIAEVFLTAYQSLFSIAQLKPQQKVLIHAGASGVGSAAIQLAKALNCYVVTTVGSDEKAKACTVLGADITINYQKLDYVQWAKEHQCNFDVILDVVAGEYLNKNLKVAAFDARIVILSMLGGRFAEQVDIARMLQKRVQITASTLRNRSDEYKAMLVNGFSHDFMYLLENKSIMPVIDHCYTWLAAEDAHQKMMSNKNIGKLILTIDE</sequence>
<dbReference type="GO" id="GO:0070402">
    <property type="term" value="F:NADPH binding"/>
    <property type="evidence" value="ECO:0007669"/>
    <property type="project" value="TreeGrafter"/>
</dbReference>
<organism evidence="4 5">
    <name type="scientific">Thalassotalea algicola</name>
    <dbReference type="NCBI Taxonomy" id="2716224"/>
    <lineage>
        <taxon>Bacteria</taxon>
        <taxon>Pseudomonadati</taxon>
        <taxon>Pseudomonadota</taxon>
        <taxon>Gammaproteobacteria</taxon>
        <taxon>Alteromonadales</taxon>
        <taxon>Colwelliaceae</taxon>
        <taxon>Thalassotalea</taxon>
    </lineage>
</organism>
<dbReference type="Gene3D" id="3.90.180.10">
    <property type="entry name" value="Medium-chain alcohol dehydrogenases, catalytic domain"/>
    <property type="match status" value="1"/>
</dbReference>
<dbReference type="InterPro" id="IPR014189">
    <property type="entry name" value="Quinone_OxRdtase_PIG3"/>
</dbReference>
<dbReference type="InterPro" id="IPR013154">
    <property type="entry name" value="ADH-like_N"/>
</dbReference>
<proteinExistence type="predicted"/>
<dbReference type="SMART" id="SM00829">
    <property type="entry name" value="PKS_ER"/>
    <property type="match status" value="1"/>
</dbReference>
<dbReference type="EMBL" id="JABBXH010000002">
    <property type="protein sequence ID" value="NMP31601.1"/>
    <property type="molecule type" value="Genomic_DNA"/>
</dbReference>
<dbReference type="Proteomes" id="UP000568664">
    <property type="component" value="Unassembled WGS sequence"/>
</dbReference>
<evidence type="ECO:0000256" key="2">
    <source>
        <dbReference type="ARBA" id="ARBA00023002"/>
    </source>
</evidence>
<dbReference type="SUPFAM" id="SSF51735">
    <property type="entry name" value="NAD(P)-binding Rossmann-fold domains"/>
    <property type="match status" value="1"/>
</dbReference>
<dbReference type="CDD" id="cd05276">
    <property type="entry name" value="p53_inducible_oxidoreductase"/>
    <property type="match status" value="1"/>
</dbReference>
<reference evidence="4 5" key="1">
    <citation type="submission" date="2020-04" db="EMBL/GenBank/DDBJ databases">
        <title>Thalassotalea sp. M1531, isolated from the surface of marine red alga.</title>
        <authorList>
            <person name="Pang L."/>
            <person name="Lu D.-C."/>
        </authorList>
    </citation>
    <scope>NUCLEOTIDE SEQUENCE [LARGE SCALE GENOMIC DNA]</scope>
    <source>
        <strain evidence="4 5">M1531</strain>
    </source>
</reference>
<gene>
    <name evidence="4" type="ORF">HII17_08505</name>
</gene>
<dbReference type="NCBIfam" id="TIGR02824">
    <property type="entry name" value="quinone_pig3"/>
    <property type="match status" value="1"/>
</dbReference>
<name>A0A7Y0LBX5_9GAMM</name>
<evidence type="ECO:0000313" key="4">
    <source>
        <dbReference type="EMBL" id="NMP31601.1"/>
    </source>
</evidence>
<keyword evidence="2" id="KW-0560">Oxidoreductase</keyword>
<dbReference type="Gene3D" id="3.40.50.720">
    <property type="entry name" value="NAD(P)-binding Rossmann-like Domain"/>
    <property type="match status" value="1"/>
</dbReference>
<evidence type="ECO:0000259" key="3">
    <source>
        <dbReference type="SMART" id="SM00829"/>
    </source>
</evidence>
<feature type="domain" description="Enoyl reductase (ER)" evidence="3">
    <location>
        <begin position="7"/>
        <end position="318"/>
    </location>
</feature>
<comment type="caution">
    <text evidence="4">The sequence shown here is derived from an EMBL/GenBank/DDBJ whole genome shotgun (WGS) entry which is preliminary data.</text>
</comment>
<protein>
    <submittedName>
        <fullName evidence="4">NAD(P)H-quinone oxidoreductase</fullName>
    </submittedName>
</protein>
<evidence type="ECO:0000256" key="1">
    <source>
        <dbReference type="ARBA" id="ARBA00022857"/>
    </source>
</evidence>
<dbReference type="PANTHER" id="PTHR48106">
    <property type="entry name" value="QUINONE OXIDOREDUCTASE PIG3-RELATED"/>
    <property type="match status" value="1"/>
</dbReference>
<dbReference type="InterPro" id="IPR036291">
    <property type="entry name" value="NAD(P)-bd_dom_sf"/>
</dbReference>
<keyword evidence="5" id="KW-1185">Reference proteome</keyword>
<dbReference type="GO" id="GO:0016651">
    <property type="term" value="F:oxidoreductase activity, acting on NAD(P)H"/>
    <property type="evidence" value="ECO:0007669"/>
    <property type="project" value="TreeGrafter"/>
</dbReference>
<dbReference type="Pfam" id="PF08240">
    <property type="entry name" value="ADH_N"/>
    <property type="match status" value="1"/>
</dbReference>
<dbReference type="Pfam" id="PF00107">
    <property type="entry name" value="ADH_zinc_N"/>
    <property type="match status" value="1"/>
</dbReference>
<dbReference type="PANTHER" id="PTHR48106:SF18">
    <property type="entry name" value="QUINONE OXIDOREDUCTASE PIG3"/>
    <property type="match status" value="1"/>
</dbReference>
<dbReference type="SUPFAM" id="SSF50129">
    <property type="entry name" value="GroES-like"/>
    <property type="match status" value="1"/>
</dbReference>
<dbReference type="InterPro" id="IPR011032">
    <property type="entry name" value="GroES-like_sf"/>
</dbReference>
<accession>A0A7Y0LBX5</accession>